<dbReference type="Proteomes" id="UP001596956">
    <property type="component" value="Unassembled WGS sequence"/>
</dbReference>
<keyword evidence="2" id="KW-1185">Reference proteome</keyword>
<accession>A0ABW3B9U1</accession>
<organism evidence="1 2">
    <name type="scientific">Streptomonospora algeriensis</name>
    <dbReference type="NCBI Taxonomy" id="995084"/>
    <lineage>
        <taxon>Bacteria</taxon>
        <taxon>Bacillati</taxon>
        <taxon>Actinomycetota</taxon>
        <taxon>Actinomycetes</taxon>
        <taxon>Streptosporangiales</taxon>
        <taxon>Nocardiopsidaceae</taxon>
        <taxon>Streptomonospora</taxon>
    </lineage>
</organism>
<dbReference type="EMBL" id="JBHTHR010000022">
    <property type="protein sequence ID" value="MFD0800117.1"/>
    <property type="molecule type" value="Genomic_DNA"/>
</dbReference>
<dbReference type="InterPro" id="IPR023214">
    <property type="entry name" value="HAD_sf"/>
</dbReference>
<proteinExistence type="predicted"/>
<comment type="caution">
    <text evidence="1">The sequence shown here is derived from an EMBL/GenBank/DDBJ whole genome shotgun (WGS) entry which is preliminary data.</text>
</comment>
<dbReference type="InterPro" id="IPR036412">
    <property type="entry name" value="HAD-like_sf"/>
</dbReference>
<dbReference type="Gene3D" id="3.40.50.1000">
    <property type="entry name" value="HAD superfamily/HAD-like"/>
    <property type="match status" value="1"/>
</dbReference>
<reference evidence="2" key="1">
    <citation type="journal article" date="2019" name="Int. J. Syst. Evol. Microbiol.">
        <title>The Global Catalogue of Microorganisms (GCM) 10K type strain sequencing project: providing services to taxonomists for standard genome sequencing and annotation.</title>
        <authorList>
            <consortium name="The Broad Institute Genomics Platform"/>
            <consortium name="The Broad Institute Genome Sequencing Center for Infectious Disease"/>
            <person name="Wu L."/>
            <person name="Ma J."/>
        </authorList>
    </citation>
    <scope>NUCLEOTIDE SEQUENCE [LARGE SCALE GENOMIC DNA]</scope>
    <source>
        <strain evidence="2">CCUG 63369</strain>
    </source>
</reference>
<dbReference type="SUPFAM" id="SSF56784">
    <property type="entry name" value="HAD-like"/>
    <property type="match status" value="1"/>
</dbReference>
<name>A0ABW3B9U1_9ACTN</name>
<dbReference type="Gene3D" id="1.10.150.240">
    <property type="entry name" value="Putative phosphatase, domain 2"/>
    <property type="match status" value="1"/>
</dbReference>
<gene>
    <name evidence="1" type="ORF">ACFQZU_02120</name>
</gene>
<evidence type="ECO:0000313" key="2">
    <source>
        <dbReference type="Proteomes" id="UP001596956"/>
    </source>
</evidence>
<sequence>MAILRTHPSAEGGRYVPFALREDYPAYVDGRSRLDGVRTFLASRGITLPEDGPDAAPHALTVAALGDRKEHYFLDYIRTCGITAYPSTIALLESLRPAGTRTAVVSASRNCAAIVKAAGAAPEARADGVHYPGTHLAGCCDRTTSGSRAKIRRTGTWSTRPTGCR</sequence>
<dbReference type="InterPro" id="IPR023198">
    <property type="entry name" value="PGP-like_dom2"/>
</dbReference>
<protein>
    <submittedName>
        <fullName evidence="1">Uncharacterized protein</fullName>
    </submittedName>
</protein>
<evidence type="ECO:0000313" key="1">
    <source>
        <dbReference type="EMBL" id="MFD0800117.1"/>
    </source>
</evidence>